<evidence type="ECO:0000259" key="2">
    <source>
        <dbReference type="Pfam" id="PF01494"/>
    </source>
</evidence>
<dbReference type="RefSeq" id="WP_105804785.1">
    <property type="nucleotide sequence ID" value="NZ_MWZD01000014.1"/>
</dbReference>
<dbReference type="InterPro" id="IPR036188">
    <property type="entry name" value="FAD/NAD-bd_sf"/>
</dbReference>
<evidence type="ECO:0000313" key="4">
    <source>
        <dbReference type="Proteomes" id="UP000238650"/>
    </source>
</evidence>
<dbReference type="GO" id="GO:0071949">
    <property type="term" value="F:FAD binding"/>
    <property type="evidence" value="ECO:0007669"/>
    <property type="project" value="InterPro"/>
</dbReference>
<dbReference type="Gene3D" id="3.30.70.2450">
    <property type="match status" value="1"/>
</dbReference>
<dbReference type="GO" id="GO:0019622">
    <property type="term" value="P:3-(3-hydroxy)phenylpropionate catabolic process"/>
    <property type="evidence" value="ECO:0007669"/>
    <property type="project" value="TreeGrafter"/>
</dbReference>
<feature type="domain" description="FAD-binding" evidence="2">
    <location>
        <begin position="240"/>
        <end position="325"/>
    </location>
</feature>
<dbReference type="AlphaFoldDB" id="A0A2S9QQI0"/>
<dbReference type="Proteomes" id="UP000238650">
    <property type="component" value="Unassembled WGS sequence"/>
</dbReference>
<dbReference type="Gene3D" id="3.50.50.60">
    <property type="entry name" value="FAD/NAD(P)-binding domain"/>
    <property type="match status" value="2"/>
</dbReference>
<name>A0A2S9QQI0_9MICO</name>
<gene>
    <name evidence="3" type="ORF">B4915_05310</name>
</gene>
<protein>
    <recommendedName>
        <fullName evidence="2">FAD-binding domain-containing protein</fullName>
    </recommendedName>
</protein>
<organism evidence="3 4">
    <name type="scientific">Leucobacter massiliensis</name>
    <dbReference type="NCBI Taxonomy" id="1686285"/>
    <lineage>
        <taxon>Bacteria</taxon>
        <taxon>Bacillati</taxon>
        <taxon>Actinomycetota</taxon>
        <taxon>Actinomycetes</taxon>
        <taxon>Micrococcales</taxon>
        <taxon>Microbacteriaceae</taxon>
        <taxon>Leucobacter</taxon>
    </lineage>
</organism>
<dbReference type="PRINTS" id="PR00420">
    <property type="entry name" value="RNGMNOXGNASE"/>
</dbReference>
<dbReference type="Pfam" id="PF01494">
    <property type="entry name" value="FAD_binding_3"/>
    <property type="match status" value="2"/>
</dbReference>
<evidence type="ECO:0000256" key="1">
    <source>
        <dbReference type="ARBA" id="ARBA00023002"/>
    </source>
</evidence>
<keyword evidence="4" id="KW-1185">Reference proteome</keyword>
<reference evidence="3 4" key="1">
    <citation type="journal article" date="2017" name="New Microbes New Infect">
        <title>Genome sequence of 'Leucobacter massiliensis' sp. nov. isolated from human pharynx after travel to the 2014 Hajj.</title>
        <authorList>
            <person name="Leangapichart T."/>
            <person name="Gautret P."/>
            <person name="Nguyen T.T."/>
            <person name="Armstrong N."/>
            <person name="Rolain J.M."/>
        </authorList>
    </citation>
    <scope>NUCLEOTIDE SEQUENCE [LARGE SCALE GENOMIC DNA]</scope>
    <source>
        <strain evidence="3 4">122RC15</strain>
    </source>
</reference>
<accession>A0A2S9QQI0</accession>
<dbReference type="InterPro" id="IPR050631">
    <property type="entry name" value="PheA/TfdB_FAD_monoxygenase"/>
</dbReference>
<dbReference type="EMBL" id="MWZD01000014">
    <property type="protein sequence ID" value="PRI11849.1"/>
    <property type="molecule type" value="Genomic_DNA"/>
</dbReference>
<dbReference type="InterPro" id="IPR002938">
    <property type="entry name" value="FAD-bd"/>
</dbReference>
<proteinExistence type="predicted"/>
<feature type="domain" description="FAD-binding" evidence="2">
    <location>
        <begin position="7"/>
        <end position="72"/>
    </location>
</feature>
<dbReference type="GO" id="GO:0008688">
    <property type="term" value="F:3-(3-hydroxyphenyl)propionate hydroxylase activity"/>
    <property type="evidence" value="ECO:0007669"/>
    <property type="project" value="TreeGrafter"/>
</dbReference>
<sequence length="382" mass="38962">MSARPLDAVVIGAGPAGLCVAGELRRLGVDAVLLERRPRPGAGTRAIGIHPPTLAALEASGASEALLAEAARILAAAAPEPLRGVEVAGVEERADRVVLRTRAAEGTGELHARAVIVAGGAGSRGLLGEAFRVGVRAYPDRYLMTDLAHAPGEPPGTAVIALDAGGVLESFPLPGGGRRLVAWDGRRAEPGTEDEPGARAARLRAAVLARRRVGPGREEGRGSGARAGGGRAEWAEAEALAAAVCSATGFGVRRALVSPMRSGRVFVIGDAAHEVSPIGGQGMNLGLLDAATLAPLLSTALRAGDTRLTESPELDRWARERLASARTAARLAGLNTAIGRGRSRHAHRALSGAVRGAAGALAPLAARAYAMGFDRSVPRARG</sequence>
<evidence type="ECO:0000313" key="3">
    <source>
        <dbReference type="EMBL" id="PRI11849.1"/>
    </source>
</evidence>
<dbReference type="PANTHER" id="PTHR43476:SF3">
    <property type="entry name" value="FAD-BINDING MONOOXYGENASE"/>
    <property type="match status" value="1"/>
</dbReference>
<comment type="caution">
    <text evidence="3">The sequence shown here is derived from an EMBL/GenBank/DDBJ whole genome shotgun (WGS) entry which is preliminary data.</text>
</comment>
<keyword evidence="1" id="KW-0560">Oxidoreductase</keyword>
<dbReference type="SUPFAM" id="SSF51905">
    <property type="entry name" value="FAD/NAD(P)-binding domain"/>
    <property type="match status" value="1"/>
</dbReference>
<dbReference type="OrthoDB" id="4246007at2"/>
<dbReference type="PANTHER" id="PTHR43476">
    <property type="entry name" value="3-(3-HYDROXY-PHENYL)PROPIONATE/3-HYDROXYCINNAMIC ACID HYDROXYLASE"/>
    <property type="match status" value="1"/>
</dbReference>